<name>A0A0F9BRP3_9ZZZZ</name>
<proteinExistence type="predicted"/>
<reference evidence="2" key="1">
    <citation type="journal article" date="2015" name="Nature">
        <title>Complex archaea that bridge the gap between prokaryotes and eukaryotes.</title>
        <authorList>
            <person name="Spang A."/>
            <person name="Saw J.H."/>
            <person name="Jorgensen S.L."/>
            <person name="Zaremba-Niedzwiedzka K."/>
            <person name="Martijn J."/>
            <person name="Lind A.E."/>
            <person name="van Eijk R."/>
            <person name="Schleper C."/>
            <person name="Guy L."/>
            <person name="Ettema T.J."/>
        </authorList>
    </citation>
    <scope>NUCLEOTIDE SEQUENCE</scope>
</reference>
<dbReference type="EMBL" id="LAZR01036541">
    <property type="protein sequence ID" value="KKL24575.1"/>
    <property type="molecule type" value="Genomic_DNA"/>
</dbReference>
<protein>
    <submittedName>
        <fullName evidence="2">Uncharacterized protein</fullName>
    </submittedName>
</protein>
<sequence length="70" mass="7546">MRSFLGLSGMSQTRRRAAAYIALFVVLVAGYPIWSVIPHEGSAEAEALMEAVSTVLAFIVGVIALVRFYA</sequence>
<gene>
    <name evidence="2" type="ORF">LCGC14_2413970</name>
</gene>
<feature type="non-terminal residue" evidence="2">
    <location>
        <position position="70"/>
    </location>
</feature>
<comment type="caution">
    <text evidence="2">The sequence shown here is derived from an EMBL/GenBank/DDBJ whole genome shotgun (WGS) entry which is preliminary data.</text>
</comment>
<dbReference type="AlphaFoldDB" id="A0A0F9BRP3"/>
<feature type="transmembrane region" description="Helical" evidence="1">
    <location>
        <begin position="20"/>
        <end position="37"/>
    </location>
</feature>
<evidence type="ECO:0000256" key="1">
    <source>
        <dbReference type="SAM" id="Phobius"/>
    </source>
</evidence>
<accession>A0A0F9BRP3</accession>
<organism evidence="2">
    <name type="scientific">marine sediment metagenome</name>
    <dbReference type="NCBI Taxonomy" id="412755"/>
    <lineage>
        <taxon>unclassified sequences</taxon>
        <taxon>metagenomes</taxon>
        <taxon>ecological metagenomes</taxon>
    </lineage>
</organism>
<keyword evidence="1" id="KW-0472">Membrane</keyword>
<evidence type="ECO:0000313" key="2">
    <source>
        <dbReference type="EMBL" id="KKL24575.1"/>
    </source>
</evidence>
<keyword evidence="1" id="KW-1133">Transmembrane helix</keyword>
<keyword evidence="1" id="KW-0812">Transmembrane</keyword>
<feature type="transmembrane region" description="Helical" evidence="1">
    <location>
        <begin position="49"/>
        <end position="69"/>
    </location>
</feature>